<feature type="compositionally biased region" description="Low complexity" evidence="6">
    <location>
        <begin position="254"/>
        <end position="297"/>
    </location>
</feature>
<dbReference type="InterPro" id="IPR024790">
    <property type="entry name" value="APC4_long_dom"/>
</dbReference>
<keyword evidence="2" id="KW-0132">Cell division</keyword>
<feature type="domain" description="Anaphase-promoting complex subunit 4 long" evidence="8">
    <location>
        <begin position="1584"/>
        <end position="1777"/>
    </location>
</feature>
<evidence type="ECO:0000256" key="6">
    <source>
        <dbReference type="SAM" id="MobiDB-lite"/>
    </source>
</evidence>
<feature type="region of interest" description="Disordered" evidence="6">
    <location>
        <begin position="1"/>
        <end position="382"/>
    </location>
</feature>
<feature type="region of interest" description="Disordered" evidence="6">
    <location>
        <begin position="401"/>
        <end position="478"/>
    </location>
</feature>
<feature type="compositionally biased region" description="Low complexity" evidence="6">
    <location>
        <begin position="576"/>
        <end position="593"/>
    </location>
</feature>
<dbReference type="InterPro" id="IPR024789">
    <property type="entry name" value="APC4"/>
</dbReference>
<dbReference type="SUPFAM" id="SSF101898">
    <property type="entry name" value="NHL repeat"/>
    <property type="match status" value="1"/>
</dbReference>
<dbReference type="Pfam" id="PF12894">
    <property type="entry name" value="ANAPC4_WD40"/>
    <property type="match status" value="1"/>
</dbReference>
<feature type="compositionally biased region" description="Low complexity" evidence="6">
    <location>
        <begin position="508"/>
        <end position="538"/>
    </location>
</feature>
<accession>A0A5N6KZV4</accession>
<feature type="compositionally biased region" description="Low complexity" evidence="6">
    <location>
        <begin position="410"/>
        <end position="421"/>
    </location>
</feature>
<reference evidence="9 10" key="1">
    <citation type="submission" date="2019-06" db="EMBL/GenBank/DDBJ databases">
        <title>A chromosomal-level reference genome of Carpinus fangiana (Coryloideae, Betulaceae).</title>
        <authorList>
            <person name="Yang X."/>
            <person name="Wang Z."/>
            <person name="Zhang L."/>
            <person name="Hao G."/>
            <person name="Liu J."/>
            <person name="Yang Y."/>
        </authorList>
    </citation>
    <scope>NUCLEOTIDE SEQUENCE [LARGE SCALE GENOMIC DNA]</scope>
    <source>
        <strain evidence="9">Cfa_2016G</strain>
        <tissue evidence="9">Leaf</tissue>
    </source>
</reference>
<evidence type="ECO:0000256" key="5">
    <source>
        <dbReference type="ARBA" id="ARBA00023306"/>
    </source>
</evidence>
<feature type="compositionally biased region" description="Polar residues" evidence="6">
    <location>
        <begin position="312"/>
        <end position="321"/>
    </location>
</feature>
<organism evidence="9 10">
    <name type="scientific">Carpinus fangiana</name>
    <dbReference type="NCBI Taxonomy" id="176857"/>
    <lineage>
        <taxon>Eukaryota</taxon>
        <taxon>Viridiplantae</taxon>
        <taxon>Streptophyta</taxon>
        <taxon>Embryophyta</taxon>
        <taxon>Tracheophyta</taxon>
        <taxon>Spermatophyta</taxon>
        <taxon>Magnoliopsida</taxon>
        <taxon>eudicotyledons</taxon>
        <taxon>Gunneridae</taxon>
        <taxon>Pentapetalae</taxon>
        <taxon>rosids</taxon>
        <taxon>fabids</taxon>
        <taxon>Fagales</taxon>
        <taxon>Betulaceae</taxon>
        <taxon>Carpinus</taxon>
    </lineage>
</organism>
<proteinExistence type="predicted"/>
<feature type="region of interest" description="Disordered" evidence="6">
    <location>
        <begin position="836"/>
        <end position="978"/>
    </location>
</feature>
<evidence type="ECO:0000259" key="8">
    <source>
        <dbReference type="Pfam" id="PF12896"/>
    </source>
</evidence>
<sequence length="2060" mass="212567">MPGSWDDSNPTYEATKGTGISSNPAVQTDTGTSAGPISSEAARGSGISSAIGSESTYSAATGSHTAPEGQRNPDALAAASSALHSSPASASRGQATTNTVGLGSKSSAFGSKLGGSEWPLQGNTNSAATGQSVSQSATGTSSTGLPTGSALGSSQGSSNAPIADSFTSGQKSAGTEYVGSSAPGVSGQSVPHDAPFSTSNTSTSNTSSALGTGVLGATAGGLTGQSIADRTRGTEGTSAVVEPSYTERAQQLPGSATAGSHTTATADKLDPTLGGSSSTGTTSGTSAALGGISSGGTKVSQPFASDPVSTEPLGSSSNTATEAGHYTGDSRDYNPSSNTGLGSSNTASGEYTGSAAPGVSGQSVPHGTGTASSATDATSQHHYGRDAAAVAGVGGAGALGAHEYSKHGQSSDLASGSDPSSQGRKSSKVGALINELDILPKKQESRFHGSTGPGHTAKDEYYGGQSGSADNVGSGTANSGNTARNVAAGVGAGAIGAGGVGAYEASKSSGSGVGNTSTSGVGTSSTTAGQPTSATGGVSTTGGYGDKYDHLASGTPSGISAADPALGGSSSQTPQTGNTSTNTGIGSATGTSGSDHHYGRDAALGGGVGAAAVGTGLAANEARKDKDLPTAQDKRETAQAPDTYTQQVATAEAPYENKPYYIGDSLASHTKQAPQYATPAPLSSESASGTAGTSHSGRDAAVLGGAGAAGAAGVYGASKAHDTSATGQSGLTSGAAAPSAGGSSSQGYGDQYKHLAGGTPSGISTSDPAFKSSGVTSSPPQGETTGQQQYGRDGALGGAGVASQGETTGQQHHGRDAALGGAGIAGTGAAAYGLTQHQKESSGVGGATNTAGTTTSTTTSTTTNQLGHGKKEHAVPPVATGSHHHDENDEPDSPTGTGETKKKRGFLSKLLHRDDPNKLHKEPGRKSLDANGADVPKTTHAAYGGQSTAEGGKDTHIGTDGVIGEPGQKISGYGGLDAREAHPLPEAEEIVHHQGTALGGSCVSCRASPAAAGAMHPSACFILKPTPSGLTSSPRDPAPSPTPAAASHPHRHPPAQTDLQSPRSHQPAQYSSTTSPAQPTTPASSSSYSPPHLRRKSVSKLLLTISPPTTNAPKKATPKPTARNLLHPIQHQIHQLVEPLQHAVHLAPAAELDRHLLVRVLGQVEDVFFLRALGGFACCAASGCAAAAPAASATVLVGATVTRRTCSPASFTHRSEEAIQRLRNAKITGSIPVLGNIFATRSEAPESVVLDPRALEHPGHHSVGYRRVCDRERRVGAAEVESEPNPCSKTKGAVQPHLISLCPTMDLVAAVTAPNQLEVFRFDGQRAFGWRRGTAPLKITALRWSDSGAYIAIAWDDDKLEVIDAKLGKVVLQNTIAPPKLERQNSEGTQRRITFLGWGTNLLDANALNAKTTAKRTAVTRPVDTAGGPLSDAARPTLEDYTTRVPDRRLIDAEGEAADLPRQLAFIDVENELPQLSALPQVEDALVLDFQADRFSSQELIDTRLPMPDDIPGAAASVDVQLACGDDIITSFIYGGFLAGDKKLGSNTNSSNTVVAHASHPFSTRHVLLKQSQNSQQPVLVQMVDYVAINQSKHFLQLVHSKVSSILELSRYISQTIVCLRAAWKACQDLPQRWISNGREMLEERHKTDIIPALYSLAVTGDCLPALKEWLTDDIGERNHKRWDAAVTSNYTKITELVQRNLLPALDRATVVASRLRALSRTPNIPVFKIDERHLTRVMSDIDVLRFIAYRVLQHARTEARQFAVFSSWLAVQVVLQAAEPVSSTAHEQAERAAEIDPAPLLTYILEGLTRSRLNVFLARPSAEVVDAPRRPQQQIRAPALHRMLDRQEEKLLQPGTERGVIDLGNMLYQALFLRDSVQEVYDVVPAGLSRGTLVDEAQPCLERGLADGPWDIRMAHQPTDAAAFALYVLYTARPDSLALELRAVVPSLPVMRTFTIPAALPSSSSRDKILAAKFLDDQDLVMLVHDSASDSSRLQRQCYTTPSDPVVVKTWEHRKDGFRPRHLCVSKEKARVRLVVLDDGGKRYAVVAFDDGGATVEES</sequence>
<dbReference type="GO" id="GO:0031145">
    <property type="term" value="P:anaphase-promoting complex-dependent catabolic process"/>
    <property type="evidence" value="ECO:0007669"/>
    <property type="project" value="InterPro"/>
</dbReference>
<dbReference type="GO" id="GO:0034399">
    <property type="term" value="C:nuclear periphery"/>
    <property type="evidence" value="ECO:0007669"/>
    <property type="project" value="TreeGrafter"/>
</dbReference>
<evidence type="ECO:0000259" key="7">
    <source>
        <dbReference type="Pfam" id="PF12894"/>
    </source>
</evidence>
<feature type="compositionally biased region" description="Polar residues" evidence="6">
    <location>
        <begin position="761"/>
        <end position="790"/>
    </location>
</feature>
<name>A0A5N6KZV4_9ROSI</name>
<feature type="region of interest" description="Disordered" evidence="6">
    <location>
        <begin position="504"/>
        <end position="600"/>
    </location>
</feature>
<dbReference type="Proteomes" id="UP000327013">
    <property type="component" value="Unassembled WGS sequence"/>
</dbReference>
<feature type="compositionally biased region" description="Low complexity" evidence="6">
    <location>
        <begin position="1069"/>
        <end position="1091"/>
    </location>
</feature>
<evidence type="ECO:0000256" key="2">
    <source>
        <dbReference type="ARBA" id="ARBA00022618"/>
    </source>
</evidence>
<dbReference type="InterPro" id="IPR024977">
    <property type="entry name" value="Apc4-like_WD40_dom"/>
</dbReference>
<feature type="compositionally biased region" description="Low complexity" evidence="6">
    <location>
        <begin position="37"/>
        <end position="55"/>
    </location>
</feature>
<feature type="compositionally biased region" description="Polar residues" evidence="6">
    <location>
        <begin position="155"/>
        <end position="173"/>
    </location>
</feature>
<feature type="compositionally biased region" description="Polar residues" evidence="6">
    <location>
        <begin position="1"/>
        <end position="36"/>
    </location>
</feature>
<feature type="compositionally biased region" description="Low complexity" evidence="6">
    <location>
        <begin position="75"/>
        <end position="91"/>
    </location>
</feature>
<dbReference type="GO" id="GO:0070979">
    <property type="term" value="P:protein K11-linked ubiquitination"/>
    <property type="evidence" value="ECO:0007669"/>
    <property type="project" value="TreeGrafter"/>
</dbReference>
<feature type="region of interest" description="Disordered" evidence="6">
    <location>
        <begin position="1026"/>
        <end position="1092"/>
    </location>
</feature>
<feature type="compositionally biased region" description="Basic and acidic residues" evidence="6">
    <location>
        <begin position="911"/>
        <end position="928"/>
    </location>
</feature>
<comment type="caution">
    <text evidence="9">The sequence shown here is derived from an EMBL/GenBank/DDBJ whole genome shotgun (WGS) entry which is preliminary data.</text>
</comment>
<feature type="compositionally biased region" description="Basic and acidic residues" evidence="6">
    <location>
        <begin position="621"/>
        <end position="637"/>
    </location>
</feature>
<protein>
    <recommendedName>
        <fullName evidence="1">Anaphase-promoting complex subunit 4</fullName>
    </recommendedName>
</protein>
<feature type="compositionally biased region" description="Polar residues" evidence="6">
    <location>
        <begin position="1057"/>
        <end position="1068"/>
    </location>
</feature>
<feature type="compositionally biased region" description="Low complexity" evidence="6">
    <location>
        <begin position="847"/>
        <end position="864"/>
    </location>
</feature>
<feature type="compositionally biased region" description="Low complexity" evidence="6">
    <location>
        <begin position="197"/>
        <end position="217"/>
    </location>
</feature>
<feature type="region of interest" description="Disordered" evidence="6">
    <location>
        <begin position="720"/>
        <end position="821"/>
    </location>
</feature>
<dbReference type="GO" id="GO:0005680">
    <property type="term" value="C:anaphase-promoting complex"/>
    <property type="evidence" value="ECO:0007669"/>
    <property type="project" value="InterPro"/>
</dbReference>
<dbReference type="Pfam" id="PF12896">
    <property type="entry name" value="ANAPC4"/>
    <property type="match status" value="1"/>
</dbReference>
<feature type="compositionally biased region" description="Basic and acidic residues" evidence="6">
    <location>
        <begin position="438"/>
        <end position="447"/>
    </location>
</feature>
<keyword evidence="3" id="KW-0498">Mitosis</keyword>
<evidence type="ECO:0000256" key="1">
    <source>
        <dbReference type="ARBA" id="ARBA00016067"/>
    </source>
</evidence>
<dbReference type="PANTHER" id="PTHR13260">
    <property type="entry name" value="ANAPHASE PROMOTING COMPLEX SUBUNIT 4 APC4"/>
    <property type="match status" value="1"/>
</dbReference>
<evidence type="ECO:0000313" key="9">
    <source>
        <dbReference type="EMBL" id="KAB8437355.1"/>
    </source>
</evidence>
<feature type="compositionally biased region" description="Low complexity" evidence="6">
    <location>
        <begin position="136"/>
        <end position="154"/>
    </location>
</feature>
<feature type="compositionally biased region" description="Polar residues" evidence="6">
    <location>
        <begin position="92"/>
        <end position="109"/>
    </location>
</feature>
<keyword evidence="10" id="KW-1185">Reference proteome</keyword>
<keyword evidence="4" id="KW-0833">Ubl conjugation pathway</keyword>
<evidence type="ECO:0000313" key="10">
    <source>
        <dbReference type="Proteomes" id="UP000327013"/>
    </source>
</evidence>
<dbReference type="GO" id="GO:0051301">
    <property type="term" value="P:cell division"/>
    <property type="evidence" value="ECO:0007669"/>
    <property type="project" value="UniProtKB-KW"/>
</dbReference>
<gene>
    <name evidence="9" type="ORF">FH972_025035</name>
</gene>
<evidence type="ECO:0000256" key="3">
    <source>
        <dbReference type="ARBA" id="ARBA00022776"/>
    </source>
</evidence>
<dbReference type="PANTHER" id="PTHR13260:SF0">
    <property type="entry name" value="ANAPHASE-PROMOTING COMPLEX SUBUNIT 4"/>
    <property type="match status" value="1"/>
</dbReference>
<feature type="compositionally biased region" description="Low complexity" evidence="6">
    <location>
        <begin position="683"/>
        <end position="701"/>
    </location>
</feature>
<feature type="compositionally biased region" description="Low complexity" evidence="6">
    <location>
        <begin position="729"/>
        <end position="749"/>
    </location>
</feature>
<feature type="compositionally biased region" description="Polar residues" evidence="6">
    <location>
        <begin position="640"/>
        <end position="649"/>
    </location>
</feature>
<keyword evidence="5" id="KW-0131">Cell cycle</keyword>
<dbReference type="EMBL" id="VIBQ01000036">
    <property type="protein sequence ID" value="KAB8437355.1"/>
    <property type="molecule type" value="Genomic_DNA"/>
</dbReference>
<dbReference type="OrthoDB" id="2110451at2759"/>
<feature type="compositionally biased region" description="Polar residues" evidence="6">
    <location>
        <begin position="333"/>
        <end position="351"/>
    </location>
</feature>
<feature type="compositionally biased region" description="Polar residues" evidence="6">
    <location>
        <begin position="121"/>
        <end position="135"/>
    </location>
</feature>
<feature type="compositionally biased region" description="Polar residues" evidence="6">
    <location>
        <begin position="467"/>
        <end position="478"/>
    </location>
</feature>
<feature type="domain" description="Anaphase-promoting complex subunit 4-like WD40" evidence="7">
    <location>
        <begin position="1300"/>
        <end position="1400"/>
    </location>
</feature>
<feature type="region of interest" description="Disordered" evidence="6">
    <location>
        <begin position="619"/>
        <end position="701"/>
    </location>
</feature>
<evidence type="ECO:0000256" key="4">
    <source>
        <dbReference type="ARBA" id="ARBA00022786"/>
    </source>
</evidence>